<gene>
    <name evidence="2" type="ORF">SH580_11135</name>
</gene>
<keyword evidence="1" id="KW-0732">Signal</keyword>
<dbReference type="RefSeq" id="WP_319830952.1">
    <property type="nucleotide sequence ID" value="NZ_CP138858.1"/>
</dbReference>
<name>A0ABZ0RDI1_9BACT</name>
<keyword evidence="3" id="KW-1185">Reference proteome</keyword>
<proteinExistence type="predicted"/>
<evidence type="ECO:0008006" key="4">
    <source>
        <dbReference type="Google" id="ProtNLM"/>
    </source>
</evidence>
<dbReference type="EMBL" id="CP138858">
    <property type="protein sequence ID" value="WPJ93986.1"/>
    <property type="molecule type" value="Genomic_DNA"/>
</dbReference>
<organism evidence="2 3">
    <name type="scientific">Coraliomargarita algicola</name>
    <dbReference type="NCBI Taxonomy" id="3092156"/>
    <lineage>
        <taxon>Bacteria</taxon>
        <taxon>Pseudomonadati</taxon>
        <taxon>Verrucomicrobiota</taxon>
        <taxon>Opitutia</taxon>
        <taxon>Puniceicoccales</taxon>
        <taxon>Coraliomargaritaceae</taxon>
        <taxon>Coraliomargarita</taxon>
    </lineage>
</organism>
<evidence type="ECO:0000313" key="2">
    <source>
        <dbReference type="EMBL" id="WPJ93986.1"/>
    </source>
</evidence>
<reference evidence="2 3" key="1">
    <citation type="submission" date="2023-11" db="EMBL/GenBank/DDBJ databases">
        <title>Coraliomargarita sp. nov., isolated from marine algae.</title>
        <authorList>
            <person name="Lee J.K."/>
            <person name="Baek J.H."/>
            <person name="Kim J.M."/>
            <person name="Choi D.G."/>
            <person name="Jeon C.O."/>
        </authorList>
    </citation>
    <scope>NUCLEOTIDE SEQUENCE [LARGE SCALE GENOMIC DNA]</scope>
    <source>
        <strain evidence="2 3">J2-16</strain>
    </source>
</reference>
<feature type="signal peptide" evidence="1">
    <location>
        <begin position="1"/>
        <end position="17"/>
    </location>
</feature>
<feature type="chain" id="PRO_5046723812" description="DUF4384 domain-containing protein" evidence="1">
    <location>
        <begin position="18"/>
        <end position="557"/>
    </location>
</feature>
<accession>A0ABZ0RDI1</accession>
<dbReference type="Proteomes" id="UP001324993">
    <property type="component" value="Chromosome"/>
</dbReference>
<sequence>MKTILCFFLLFSVGLSALGAAGGISQATVTLPYSELRGLLERAQAASDDRVPPKPPVDVWVQSANYVVDCTDLAAVSLQARFSVVNLSDAWQSVFLVKDSEGIRSLDPPDAKLVPMDGGMCLLLEPKAASTVTLGLQAAPVQRSQRGQLLADFMAVGAGQSTLELRHAEDPAAIIVTGAVAANREKTTFSLPASGGSVQVKLYAPEAMQPTQWQASAKHWIRDLGGVMQVSCHLRLNATDGGLTSRAQVRLASPASVNTVADFGRGGGVRDSIEMTAQGPILHLEWPHDEATTREVMIQYAVPIDLVAEQFAVPLVRVEGTKKTDSACYLSDFDGVEVTPAAGAWMPLGRLPDWMGASVRIEKLRYLTLSDTAALELSARPLPRVKTASATVETAEYVSELVAEGSRLHRAKLVIEHADAAEYRFVLPAGGKLLSSSINGRSMDPLLAEDGGLILNLPKGSGTHSKTTVGYVFTSKGPKMNPVEGRVSLELPRTPLFVHRLIWQLQLPSEYQATALEGNVVIDAGDAHGGSVRLSKQIYDDEAPVASLYYTRRDLER</sequence>
<evidence type="ECO:0000256" key="1">
    <source>
        <dbReference type="SAM" id="SignalP"/>
    </source>
</evidence>
<protein>
    <recommendedName>
        <fullName evidence="4">DUF4384 domain-containing protein</fullName>
    </recommendedName>
</protein>
<evidence type="ECO:0000313" key="3">
    <source>
        <dbReference type="Proteomes" id="UP001324993"/>
    </source>
</evidence>